<comment type="caution">
    <text evidence="4">The sequence shown here is derived from an EMBL/GenBank/DDBJ whole genome shotgun (WGS) entry which is preliminary data.</text>
</comment>
<reference evidence="4" key="2">
    <citation type="journal article" date="2023" name="Microbiome">
        <title>Synthase-selected sorting approach identifies a beta-lactone synthase in a nudibranch symbiotic bacterium.</title>
        <authorList>
            <person name="Dzunkova M."/>
            <person name="La Clair J.J."/>
            <person name="Tyml T."/>
            <person name="Doud D."/>
            <person name="Schulz F."/>
            <person name="Piquer-Esteban S."/>
            <person name="Porcel Sanchis D."/>
            <person name="Osborn A."/>
            <person name="Robinson D."/>
            <person name="Louie K.B."/>
            <person name="Bowen B.P."/>
            <person name="Bowers R.M."/>
            <person name="Lee J."/>
            <person name="Arnau V."/>
            <person name="Diaz-Villanueva W."/>
            <person name="Stepanauskas R."/>
            <person name="Gosliner T."/>
            <person name="Date S.V."/>
            <person name="Northen T.R."/>
            <person name="Cheng J.F."/>
            <person name="Burkart M.D."/>
            <person name="Woyke T."/>
        </authorList>
    </citation>
    <scope>NUCLEOTIDE SEQUENCE</scope>
    <source>
        <strain evidence="4">Df01</strain>
    </source>
</reference>
<dbReference type="PANTHER" id="PTHR36842">
    <property type="entry name" value="PROTEIN TOLB HOMOLOG"/>
    <property type="match status" value="1"/>
</dbReference>
<protein>
    <submittedName>
        <fullName evidence="4">Tol-Pal system protein TolB</fullName>
    </submittedName>
</protein>
<dbReference type="EMBL" id="JANQAO010000001">
    <property type="protein sequence ID" value="MDM5146884.1"/>
    <property type="molecule type" value="Genomic_DNA"/>
</dbReference>
<evidence type="ECO:0000259" key="3">
    <source>
        <dbReference type="Pfam" id="PF04052"/>
    </source>
</evidence>
<accession>A0ABT7QJK7</accession>
<dbReference type="InterPro" id="IPR011042">
    <property type="entry name" value="6-blade_b-propeller_TolB-like"/>
</dbReference>
<dbReference type="SUPFAM" id="SSF69304">
    <property type="entry name" value="Tricorn protease N-terminal domain"/>
    <property type="match status" value="1"/>
</dbReference>
<organism evidence="4 5">
    <name type="scientific">Candidatus Doriopsillibacter californiensis</name>
    <dbReference type="NCBI Taxonomy" id="2970740"/>
    <lineage>
        <taxon>Bacteria</taxon>
        <taxon>Pseudomonadati</taxon>
        <taxon>Pseudomonadota</taxon>
        <taxon>Gammaproteobacteria</taxon>
        <taxon>Candidatus Tethybacterales</taxon>
        <taxon>Candidatus Persebacteraceae</taxon>
        <taxon>Candidatus Doriopsillibacter</taxon>
    </lineage>
</organism>
<dbReference type="Proteomes" id="UP001168167">
    <property type="component" value="Unassembled WGS sequence"/>
</dbReference>
<feature type="chain" id="PRO_5045526809" evidence="2">
    <location>
        <begin position="26"/>
        <end position="431"/>
    </location>
</feature>
<evidence type="ECO:0000256" key="1">
    <source>
        <dbReference type="ARBA" id="ARBA00009820"/>
    </source>
</evidence>
<evidence type="ECO:0000313" key="5">
    <source>
        <dbReference type="Proteomes" id="UP001168167"/>
    </source>
</evidence>
<keyword evidence="5" id="KW-1185">Reference proteome</keyword>
<evidence type="ECO:0000256" key="2">
    <source>
        <dbReference type="SAM" id="SignalP"/>
    </source>
</evidence>
<comment type="similarity">
    <text evidence="1">Belongs to the TolB family.</text>
</comment>
<dbReference type="Gene3D" id="3.40.50.10070">
    <property type="entry name" value="TolB, N-terminal domain"/>
    <property type="match status" value="1"/>
</dbReference>
<evidence type="ECO:0000313" key="4">
    <source>
        <dbReference type="EMBL" id="MDM5146884.1"/>
    </source>
</evidence>
<dbReference type="InterPro" id="IPR011659">
    <property type="entry name" value="WD40"/>
</dbReference>
<dbReference type="SUPFAM" id="SSF52964">
    <property type="entry name" value="TolB, N-terminal domain"/>
    <property type="match status" value="1"/>
</dbReference>
<sequence>MTLLPCARHFWLLVALFVLSSPARALDLRLTSGDWRPINIFVEKFAGEETLAGQPLSGVIHDDLSHTGLFRSYSRTVSSYGGVDTARLVDVRNRGGEYLLTGQVRKDGAAELLFFELHDALTEKSLGAFSINFDAQTQRTAAHQVGNWVFESITRKPGIFHTKVAYVRRAADGSNALRVADYDGHNAQTILTSDNNIISPTWTPDGNELLYVSFERRKPVVYRQSLLNGERRVVANFRGSNSAPAMSPDGRRIAAALTEHGGLQQIYLLGGNSKQQMRPELESGIINTEPTFSPDGKRIAFTSDEGGSPQIYEYSLDSGLTRRLTFGGREAVSPDYDSAGARMVYVQRQKGANNIALLDLSSGNTVVLTDIQQAAAPTFSPNDVMVLFNDEKKRGSLSIVSVNGKVLSGWGVKETGKIINPVWGPIKSKWY</sequence>
<dbReference type="Pfam" id="PF04052">
    <property type="entry name" value="TolB_N"/>
    <property type="match status" value="1"/>
</dbReference>
<dbReference type="InterPro" id="IPR007195">
    <property type="entry name" value="TolB_N"/>
</dbReference>
<name>A0ABT7QJK7_9GAMM</name>
<dbReference type="PANTHER" id="PTHR36842:SF1">
    <property type="entry name" value="PROTEIN TOLB"/>
    <property type="match status" value="1"/>
</dbReference>
<keyword evidence="2" id="KW-0732">Signal</keyword>
<feature type="signal peptide" evidence="2">
    <location>
        <begin position="1"/>
        <end position="25"/>
    </location>
</feature>
<dbReference type="Gene3D" id="2.120.10.30">
    <property type="entry name" value="TolB, C-terminal domain"/>
    <property type="match status" value="1"/>
</dbReference>
<reference evidence="4" key="1">
    <citation type="submission" date="2022-08" db="EMBL/GenBank/DDBJ databases">
        <authorList>
            <person name="Dzunkova M."/>
            <person name="La Clair J."/>
            <person name="Tyml T."/>
            <person name="Doud D."/>
            <person name="Schulz F."/>
            <person name="Piquer S."/>
            <person name="Porcel Sanchis D."/>
            <person name="Osborn A."/>
            <person name="Robinson D."/>
            <person name="Louie K.B."/>
            <person name="Bowen B.P."/>
            <person name="Bowers R."/>
            <person name="Lee J."/>
            <person name="Arnau Llombart V."/>
            <person name="Diaz Villanueva W."/>
            <person name="Gosliner T."/>
            <person name="Northen T."/>
            <person name="Cheng J.-F."/>
            <person name="Burkart M.D."/>
            <person name="Woyke T."/>
        </authorList>
    </citation>
    <scope>NUCLEOTIDE SEQUENCE</scope>
    <source>
        <strain evidence="4">Df01</strain>
    </source>
</reference>
<dbReference type="Pfam" id="PF07676">
    <property type="entry name" value="PD40"/>
    <property type="match status" value="3"/>
</dbReference>
<proteinExistence type="inferred from homology"/>
<gene>
    <name evidence="4" type="ORF">NQX30_00580</name>
</gene>
<feature type="domain" description="TolB N-terminal" evidence="3">
    <location>
        <begin position="27"/>
        <end position="125"/>
    </location>
</feature>